<dbReference type="EMBL" id="BKCJ011812066">
    <property type="protein sequence ID" value="GFD54939.1"/>
    <property type="molecule type" value="Genomic_DNA"/>
</dbReference>
<reference evidence="1" key="1">
    <citation type="journal article" date="2019" name="Sci. Rep.">
        <title>Draft genome of Tanacetum cinerariifolium, the natural source of mosquito coil.</title>
        <authorList>
            <person name="Yamashiro T."/>
            <person name="Shiraishi A."/>
            <person name="Satake H."/>
            <person name="Nakayama K."/>
        </authorList>
    </citation>
    <scope>NUCLEOTIDE SEQUENCE</scope>
</reference>
<feature type="non-terminal residue" evidence="1">
    <location>
        <position position="1"/>
    </location>
</feature>
<accession>A0A699X605</accession>
<organism evidence="1">
    <name type="scientific">Tanacetum cinerariifolium</name>
    <name type="common">Dalmatian daisy</name>
    <name type="synonym">Chrysanthemum cinerariifolium</name>
    <dbReference type="NCBI Taxonomy" id="118510"/>
    <lineage>
        <taxon>Eukaryota</taxon>
        <taxon>Viridiplantae</taxon>
        <taxon>Streptophyta</taxon>
        <taxon>Embryophyta</taxon>
        <taxon>Tracheophyta</taxon>
        <taxon>Spermatophyta</taxon>
        <taxon>Magnoliopsida</taxon>
        <taxon>eudicotyledons</taxon>
        <taxon>Gunneridae</taxon>
        <taxon>Pentapetalae</taxon>
        <taxon>asterids</taxon>
        <taxon>campanulids</taxon>
        <taxon>Asterales</taxon>
        <taxon>Asteraceae</taxon>
        <taxon>Asteroideae</taxon>
        <taxon>Anthemideae</taxon>
        <taxon>Anthemidinae</taxon>
        <taxon>Tanacetum</taxon>
    </lineage>
</organism>
<sequence length="86" mass="8893">ARRGVGGHYHEAIEVVAGFEQRLAFEAHVHRFAGADGGRAGPVAAPVQHAHGRNAGAGRDVEIGDKLGKIAVLDVEVAVGLPVRVV</sequence>
<protein>
    <submittedName>
        <fullName evidence="1">Uncharacterized protein</fullName>
    </submittedName>
</protein>
<proteinExistence type="predicted"/>
<comment type="caution">
    <text evidence="1">The sequence shown here is derived from an EMBL/GenBank/DDBJ whole genome shotgun (WGS) entry which is preliminary data.</text>
</comment>
<evidence type="ECO:0000313" key="1">
    <source>
        <dbReference type="EMBL" id="GFD54939.1"/>
    </source>
</evidence>
<dbReference type="AlphaFoldDB" id="A0A699X605"/>
<feature type="non-terminal residue" evidence="1">
    <location>
        <position position="86"/>
    </location>
</feature>
<name>A0A699X605_TANCI</name>
<gene>
    <name evidence="1" type="ORF">Tci_926908</name>
</gene>